<evidence type="ECO:0000256" key="11">
    <source>
        <dbReference type="ARBA" id="ARBA00025198"/>
    </source>
</evidence>
<evidence type="ECO:0000256" key="2">
    <source>
        <dbReference type="ARBA" id="ARBA00022448"/>
    </source>
</evidence>
<dbReference type="PANTHER" id="PTHR11772:SF2">
    <property type="entry name" value="ASPARAGINE SYNTHETASE [GLUTAMINE-HYDROLYZING]"/>
    <property type="match status" value="1"/>
</dbReference>
<keyword evidence="5" id="KW-0547">Nucleotide-binding</keyword>
<feature type="transmembrane region" description="Helical" evidence="13">
    <location>
        <begin position="44"/>
        <end position="62"/>
    </location>
</feature>
<dbReference type="InterPro" id="IPR002146">
    <property type="entry name" value="ATP_synth_b/b'su_bac/chlpt"/>
</dbReference>
<reference evidence="15" key="1">
    <citation type="submission" date="2023-10" db="EMBL/GenBank/DDBJ databases">
        <authorList>
            <person name="Chen Y."/>
            <person name="Shah S."/>
            <person name="Dougan E. K."/>
            <person name="Thang M."/>
            <person name="Chan C."/>
        </authorList>
    </citation>
    <scope>NUCLEOTIDE SEQUENCE [LARGE SCALE GENOMIC DNA]</scope>
</reference>
<name>A0ABN9UEZ1_9DINO</name>
<dbReference type="EMBL" id="CAUYUJ010015789">
    <property type="protein sequence ID" value="CAK0858127.1"/>
    <property type="molecule type" value="Genomic_DNA"/>
</dbReference>
<keyword evidence="4 13" id="KW-0812">Transmembrane</keyword>
<dbReference type="CDD" id="cd06503">
    <property type="entry name" value="ATP-synt_Fo_b"/>
    <property type="match status" value="1"/>
</dbReference>
<evidence type="ECO:0000256" key="3">
    <source>
        <dbReference type="ARBA" id="ARBA00022547"/>
    </source>
</evidence>
<feature type="region of interest" description="Disordered" evidence="12">
    <location>
        <begin position="937"/>
        <end position="959"/>
    </location>
</feature>
<evidence type="ECO:0000256" key="10">
    <source>
        <dbReference type="ARBA" id="ARBA00023136"/>
    </source>
</evidence>
<evidence type="ECO:0000313" key="15">
    <source>
        <dbReference type="EMBL" id="CAK0858127.1"/>
    </source>
</evidence>
<keyword evidence="2" id="KW-0813">Transport</keyword>
<organism evidence="15 16">
    <name type="scientific">Prorocentrum cordatum</name>
    <dbReference type="NCBI Taxonomy" id="2364126"/>
    <lineage>
        <taxon>Eukaryota</taxon>
        <taxon>Sar</taxon>
        <taxon>Alveolata</taxon>
        <taxon>Dinophyceae</taxon>
        <taxon>Prorocentrales</taxon>
        <taxon>Prorocentraceae</taxon>
        <taxon>Prorocentrum</taxon>
    </lineage>
</organism>
<gene>
    <name evidence="15" type="ORF">PCOR1329_LOCUS48007</name>
</gene>
<evidence type="ECO:0000313" key="16">
    <source>
        <dbReference type="Proteomes" id="UP001189429"/>
    </source>
</evidence>
<dbReference type="InterPro" id="IPR014729">
    <property type="entry name" value="Rossmann-like_a/b/a_fold"/>
</dbReference>
<feature type="transmembrane region" description="Helical" evidence="13">
    <location>
        <begin position="74"/>
        <end position="96"/>
    </location>
</feature>
<evidence type="ECO:0000256" key="7">
    <source>
        <dbReference type="ARBA" id="ARBA00022840"/>
    </source>
</evidence>
<evidence type="ECO:0000256" key="13">
    <source>
        <dbReference type="SAM" id="Phobius"/>
    </source>
</evidence>
<evidence type="ECO:0000256" key="4">
    <source>
        <dbReference type="ARBA" id="ARBA00022692"/>
    </source>
</evidence>
<comment type="function">
    <text evidence="11">F(1)F(0) ATP synthase produces ATP from ADP in the presence of a proton or sodium gradient. F-type ATPases consist of two structural domains, F(1) containing the extramembraneous catalytic core and F(0) containing the membrane proton channel, linked together by a central stalk and a peripheral stalk. During catalysis, ATP synthesis in the catalytic domain of F(1) is coupled via a rotary mechanism of the central stalk subunits to proton translocation.</text>
</comment>
<dbReference type="InterPro" id="IPR017932">
    <property type="entry name" value="GATase_2_dom"/>
</dbReference>
<evidence type="ECO:0000256" key="8">
    <source>
        <dbReference type="ARBA" id="ARBA00022989"/>
    </source>
</evidence>
<evidence type="ECO:0000256" key="12">
    <source>
        <dbReference type="SAM" id="MobiDB-lite"/>
    </source>
</evidence>
<keyword evidence="6" id="KW-0375">Hydrogen ion transport</keyword>
<dbReference type="PANTHER" id="PTHR11772">
    <property type="entry name" value="ASPARAGINE SYNTHETASE"/>
    <property type="match status" value="1"/>
</dbReference>
<protein>
    <recommendedName>
        <fullName evidence="14">Glutamine amidotransferase type-2 domain-containing protein</fullName>
    </recommendedName>
</protein>
<dbReference type="InterPro" id="IPR029055">
    <property type="entry name" value="Ntn_hydrolases_N"/>
</dbReference>
<keyword evidence="16" id="KW-1185">Reference proteome</keyword>
<proteinExistence type="predicted"/>
<dbReference type="PROSITE" id="PS51257">
    <property type="entry name" value="PROKAR_LIPOPROTEIN"/>
    <property type="match status" value="1"/>
</dbReference>
<dbReference type="Pfam" id="PF00430">
    <property type="entry name" value="ATP-synt_B"/>
    <property type="match status" value="1"/>
</dbReference>
<evidence type="ECO:0000256" key="1">
    <source>
        <dbReference type="ARBA" id="ARBA00004167"/>
    </source>
</evidence>
<keyword evidence="8 13" id="KW-1133">Transmembrane helix</keyword>
<comment type="caution">
    <text evidence="15">The sequence shown here is derived from an EMBL/GenBank/DDBJ whole genome shotgun (WGS) entry which is preliminary data.</text>
</comment>
<dbReference type="SUPFAM" id="SSF56235">
    <property type="entry name" value="N-terminal nucleophile aminohydrolases (Ntn hydrolases)"/>
    <property type="match status" value="1"/>
</dbReference>
<dbReference type="InterPro" id="IPR050795">
    <property type="entry name" value="Asn_Synthetase"/>
</dbReference>
<keyword evidence="10 13" id="KW-0472">Membrane</keyword>
<dbReference type="Gene3D" id="3.40.50.620">
    <property type="entry name" value="HUPs"/>
    <property type="match status" value="1"/>
</dbReference>
<evidence type="ECO:0000256" key="6">
    <source>
        <dbReference type="ARBA" id="ARBA00022781"/>
    </source>
</evidence>
<keyword evidence="9" id="KW-0406">Ion transport</keyword>
<dbReference type="Pfam" id="PF13537">
    <property type="entry name" value="GATase_7"/>
    <property type="match status" value="1"/>
</dbReference>
<evidence type="ECO:0000259" key="14">
    <source>
        <dbReference type="PROSITE" id="PS51278"/>
    </source>
</evidence>
<sequence length="959" mass="101736">MPARTRSAALRTAAAAALALALFGCGCGFVAPSGRPRADLPTRAAQPLAVAGAAALLAAAPAPAYAGGMFDFGLTLPFVAITFLTMMATLNALWYAPVGDEMEDRNAKLLETLSQATDKLTKADAIQVEYTEKIREAREKASAAVSDYRKEIEKSIKAKLAAATSTRAAQASALQAKLEAEVKAKMDAAEPEIEKRKAAFVKEPATMCSFLLTTLLVANLTAANRLMKRRGPDLTTHAWLGGVQFLHNLLHLTGPRTPQPFVEADGLGAAVFNGEIYNHKELAAELGVAEGGSDGEVLLPAYRRWGPAFVRRLDGEFAAALVDFRGAGRVLLATDVFGTKPLWVSRGAPESEPPRDRAGWAVASYRSALSALGFEEAEMVGPNSVLSCDLATLGRCGRWRAFRFDLRQRKDSYSDWRRAVARAVEKRAAAEASGPRRGVSLGLSSGHDSGAIHALLLRARLPHAAYAIVGPEDRQILERRLRYALDADGGASWACFAALEMSQEQFWWERAWVRALAEPHATAAEGPGAPAYEAASNPAFVGSSAVCREAAASGRRVLLSGQGADETMTNYGDRGRDTTDHQGRASGAGANEFAGLYPEDLASVFPWHGFFRGSNRDFTHTVEAACGAHGVEARYPFLDRAVVQEWLWLTPAAKNAAYKAPVEELLAEAGYPFTRGVKTGFGARKDLAEGRWRGQAWVHGRALGRHPLGDELPPVFETLDFQALPAMKADARATSCLQRLPGGATDVLRVAWLGAAQISRADVLRALVRGCCGLGGPGRQSAAAGECAGALLNIRRDDGATALQLAEEEGQAGMAAELRQLACRALDGLRRAAVLFAPLSSREAQLRDALGEASGASADGSLEALAARLRARGAAECGPGAAQLPGAAWGEQDGPDEDVGFFLEHVASVALEPGTLLSAEWPGASRREQARTLARAILSGGRPPREGEQKPSECAAADV</sequence>
<dbReference type="PROSITE" id="PS51278">
    <property type="entry name" value="GATASE_TYPE_2"/>
    <property type="match status" value="1"/>
</dbReference>
<evidence type="ECO:0000256" key="9">
    <source>
        <dbReference type="ARBA" id="ARBA00023065"/>
    </source>
</evidence>
<comment type="subcellular location">
    <subcellularLocation>
        <location evidence="1">Membrane</location>
        <topology evidence="1">Single-pass membrane protein</topology>
    </subcellularLocation>
</comment>
<keyword evidence="7" id="KW-0067">ATP-binding</keyword>
<dbReference type="Gene3D" id="3.60.20.10">
    <property type="entry name" value="Glutamine Phosphoribosylpyrophosphate, subunit 1, domain 1"/>
    <property type="match status" value="1"/>
</dbReference>
<dbReference type="SUPFAM" id="SSF52402">
    <property type="entry name" value="Adenine nucleotide alpha hydrolases-like"/>
    <property type="match status" value="1"/>
</dbReference>
<accession>A0ABN9UEZ1</accession>
<keyword evidence="3" id="KW-0138">CF(0)</keyword>
<feature type="domain" description="Glutamine amidotransferase type-2" evidence="14">
    <location>
        <begin position="208"/>
        <end position="391"/>
    </location>
</feature>
<dbReference type="Proteomes" id="UP001189429">
    <property type="component" value="Unassembled WGS sequence"/>
</dbReference>
<evidence type="ECO:0000256" key="5">
    <source>
        <dbReference type="ARBA" id="ARBA00022741"/>
    </source>
</evidence>